<feature type="region of interest" description="Disordered" evidence="6">
    <location>
        <begin position="2412"/>
        <end position="2478"/>
    </location>
</feature>
<feature type="region of interest" description="Disordered" evidence="6">
    <location>
        <begin position="1465"/>
        <end position="1523"/>
    </location>
</feature>
<feature type="compositionally biased region" description="Basic residues" evidence="6">
    <location>
        <begin position="2416"/>
        <end position="2429"/>
    </location>
</feature>
<dbReference type="RefSeq" id="XP_047758072.1">
    <property type="nucleotide sequence ID" value="XM_047901471.1"/>
</dbReference>
<feature type="compositionally biased region" description="Low complexity" evidence="6">
    <location>
        <begin position="1713"/>
        <end position="1731"/>
    </location>
</feature>
<feature type="compositionally biased region" description="Acidic residues" evidence="6">
    <location>
        <begin position="1104"/>
        <end position="1118"/>
    </location>
</feature>
<evidence type="ECO:0000256" key="5">
    <source>
        <dbReference type="ARBA" id="ARBA00023242"/>
    </source>
</evidence>
<feature type="region of interest" description="Disordered" evidence="6">
    <location>
        <begin position="41"/>
        <end position="61"/>
    </location>
</feature>
<keyword evidence="4" id="KW-0804">Transcription</keyword>
<dbReference type="Pfam" id="PF04182">
    <property type="entry name" value="B-block_TFIIIC"/>
    <property type="match status" value="1"/>
</dbReference>
<dbReference type="PANTHER" id="PTHR15180">
    <property type="entry name" value="GENERAL TRANSCRIPTION FACTOR 3C POLYPEPTIDE 1"/>
    <property type="match status" value="1"/>
</dbReference>
<dbReference type="InterPro" id="IPR046488">
    <property type="entry name" value="Sfc3/Tfc3_C"/>
</dbReference>
<dbReference type="KEGG" id="ffu:CLAFUR5_02323"/>
<dbReference type="OrthoDB" id="5403573at2759"/>
<feature type="domain" description="Transcription factor tau subunit sfc3/Tfc3 C-terminal" evidence="8">
    <location>
        <begin position="2480"/>
        <end position="2910"/>
    </location>
</feature>
<evidence type="ECO:0000313" key="9">
    <source>
        <dbReference type="EMBL" id="UJO13706.1"/>
    </source>
</evidence>
<accession>A0A9Q8LAC0</accession>
<feature type="compositionally biased region" description="Polar residues" evidence="6">
    <location>
        <begin position="1732"/>
        <end position="1741"/>
    </location>
</feature>
<feature type="compositionally biased region" description="Polar residues" evidence="6">
    <location>
        <begin position="1465"/>
        <end position="1486"/>
    </location>
</feature>
<feature type="compositionally biased region" description="Basic and acidic residues" evidence="6">
    <location>
        <begin position="663"/>
        <end position="675"/>
    </location>
</feature>
<dbReference type="GO" id="GO:0000127">
    <property type="term" value="C:transcription factor TFIIIC complex"/>
    <property type="evidence" value="ECO:0007669"/>
    <property type="project" value="InterPro"/>
</dbReference>
<comment type="subcellular location">
    <subcellularLocation>
        <location evidence="1">Nucleus</location>
    </subcellularLocation>
</comment>
<keyword evidence="5" id="KW-0539">Nucleus</keyword>
<dbReference type="GO" id="GO:0042791">
    <property type="term" value="P:5S class rRNA transcription by RNA polymerase III"/>
    <property type="evidence" value="ECO:0007669"/>
    <property type="project" value="TreeGrafter"/>
</dbReference>
<reference evidence="9" key="1">
    <citation type="submission" date="2021-12" db="EMBL/GenBank/DDBJ databases">
        <authorList>
            <person name="Zaccaron A."/>
            <person name="Stergiopoulos I."/>
        </authorList>
    </citation>
    <scope>NUCLEOTIDE SEQUENCE</scope>
    <source>
        <strain evidence="9">Race5_Kim</strain>
    </source>
</reference>
<dbReference type="GeneID" id="71982201"/>
<feature type="region of interest" description="Disordered" evidence="6">
    <location>
        <begin position="2140"/>
        <end position="2188"/>
    </location>
</feature>
<feature type="domain" description="B-block binding subunit of TFIIIC" evidence="7">
    <location>
        <begin position="142"/>
        <end position="209"/>
    </location>
</feature>
<name>A0A9Q8LAC0_PASFU</name>
<evidence type="ECO:0008006" key="11">
    <source>
        <dbReference type="Google" id="ProtNLM"/>
    </source>
</evidence>
<proteinExistence type="predicted"/>
<dbReference type="PANTHER" id="PTHR15180:SF1">
    <property type="entry name" value="GENERAL TRANSCRIPTION FACTOR 3C POLYPEPTIDE 1"/>
    <property type="match status" value="1"/>
</dbReference>
<sequence length="2980" mass="328477">MAGFDDLIERLLHEVALTGTQGLSASQFATIVQKYYDEKNPHVTESTDSNEDDDDLLFSTKPPVQKTTVDDSLFETVLTWLCKHPEVDIVQVKKSNADHSSQATPSSSPFRQKLDGKRIFVSEERVWLTLTGHGIDHKRIPPLEFVLLSVVAAAGPRGILQPYAGKLTDQDKRSVPKRTDMLAEKGYIVKQHVLGTGAKTTVLKLKRWTTGEQPLRSIDHPMTDPEKGGNPVIFYDAWYNTTIRALKENRGMIAMKDLRLQLGTSGRRWETKVLMRCVKRITESGLIRRMTARYHDKYGNPIRIAGTKRECVAHAIQLLREPTDQDRVTWRSSEPGQKINMEDSDGDEDDSGMEDAAGEIDHEAEQGTFVADVNGVAGNTTSNVPPHQSIAADDEGQVTIEDEADALERSDTRIQPQWTPDLPLVNVFHRLIGEAGQTGISAMDLGTRVSGPSWRRPIDQSMLLLTDVGQYSQPAHLKHLAVIRDTAVREKFSHYRYRTRPNFDKAVAAGEAIEPKAVTGKGKQKADDVSPALDEWGFPRVLLKDLVSRDGRGTLLEGRRGIQFEVEAISDHEDEADEVTGGTPKRKAPVAAKRKPTTGRTTSSPASLPESQPDGSLPAMVSGAGVTPDLHAQPAKALPLDSTPKPARTPKPTFKAKLMAPPKTRDQKRGPYQRRQLDKRAAIPVLKQREVPQSEYDEFDDIAEKMAERQVLVEMRASRKRSAEEVDSSNTAETPRKAAQMSDASPGTDERAITLADLPADRMAEVKEEILAREKPGVYINPPGARTTKIEYYIQLGRPRRALIAVFKTDKLKQFDWFHYEERPRFAPKASQRRTYFIGQFQKKKKKRPYRQGDSEEEADDDDEEDEEDEEDEAEEEDEEEEEPVQTPSMDRDASRPKWSQASLAVDHGIPSESRAMPPPNPLQTSASEVITPATPSDEPPAKRRQLRPPRSVGRTPSQSPQQKPNPPAQVPAFSVFSAKQGSSMQSRASSSPRLAANAANSISHQDPRVSRIVDSYEQRQQAAARGLAAAMASNMTPSEAPQPSTSTFGLDGQQDENISRASDREVQLKRVTSTPIPLQDLVSDDEFETVASMNGWRPQDLEPPSDAESDVDSDATDEWVPPVSQKSVDRQQRPVRSARADPVAQSAMSRSDEVAPADELPPVSAPDAPASNLPASTDTVVPGALPTLVQIPEAQEQPAQPTTGNDGATMPTAAIEDAPVQPAAPIPLATPYGDALTPAQELKLLMAKPGRKPKEVQARMAELNRQIDLENANTPPASVLAPPAPKQPAPPRTYHTSSVETFNKRYVEAHPDEEFHHRGGGRWARGPRDFQIGKEPIPSTLRQKVAPAVLVDESTTVNNATPDKQVPPEPAVVAPSPALHSTGNAPSADYDHSKHVAAVVTQTYSSDYVDQHPDENFYHRGQGRWGRGLPPPGYAGKTGVRGPGAQQWKMSVLGYGVTVRSKIPSTPAMTTRSSLPGNPKPQETTIVKLPLPHRSTGAAQSPGMAPPSTPVSNSVLSKSTTPSSLNIVKPYSAASSLQIVRPYSGYVNPAASSVPTSVNGTQVTDPKQIGLTTPAAPATTTPTSTPLHQRATIKSKYKDYPEGTPDDEIFSGDPDLIAMDNLFRLVQRYTLTEIVEKINAGRPEPVANQPNLSNRLSRAISDIALRHSKPREEVVNDLREAQQANGVPKNGRRRTTETMLKKVLTHPRCRPSSMATSASASAEEAGLPSATDLQQSSASEVATDVPEPQPQTPSLKRKRAASKHSESAPDVFGTTTSSASDGVNDIGMNDGVDMTDCGLSTGPVAALSGHDIEMTDVPVGIDVEAAAGHDASPAQDLPTDQEPDSFDPSVSLMEDSSKPKPRPATKRGSGSIKAERRKIILDAVRSCNGVFPGDGQPWYVSATVWKRVHGQEPDRRTIDAFVQDLIVEKKLKRMVLKFVKNGEDIVRHILTEPGIDRSSPLVKDLQKKMIDAHPFVYLPPEADISEERRAKAARRYWQGDGGGHTRSGGTGTGRQPMVSFAVQQTKEAAEAEDREAKEQGFNDALSYRQHRDALAYERKAKALAPPVQRKRRKSSTSQARRNAEDVTMITGEEADADADAEWEVDDQDDPAGQGAPEADQTDLDYAALELAESRIPSSPLVPKDLVKKPKAKPKVARNSTLKSAVRKPLKSLRPSGLGKKTRRPRDVEGSMTLDDVARHHRRAAALLQHPEQTFSALTGTFSTAAIVVDEQMPETRRLRPRPVAETPTTEPVPELVPREDPVLDEGRLIAEFSVLEQDDGRAKHNGVCNLRDVLRHAQTIPGVALLGESGTKTDQFFDEVDRVWYWEMQQLEQVNVTPIKSGSFINHTLNKGHTRVTYQPLQSRKAMAVMDTVSAPTALVRLKVPGLASLGLPPGESGVLGLGPSQTLEYSKITGKPKRKYTSRKRKHRDVEEDDRDSDPEFMPGVERDTPPPATRTRGKKADIGLAPQRDRKSSKDFKDGNRLVIAFALAAAVSGGINQDRPNWNIIAHALSYRYDGEFLRRRWGHLRRFRKGDADRFRDALLEPFLEAYEKDELPAIDFQNLTATDWPRLFEWAEVTLAPLQTAPPKDEAPEAPFLLESRDATNENFFIEEPAQVFKLNADDYFTTNTDLGRRHLALRYTYGIPLDMEMESTEGKKDDTILLQSWVRAVALTKQANYNSVAAGSKLKQVASGKVLAQITNTMVDSKILIQEKKGRHLPGRNFHIHDEVLRQFRRWPAKPELPEHNFLRAVAHSWRNINNALQNNQGIELLPHAIDPEYLVLANMTAQGLIEMDMDLPEVKWDFDASGPKLSPWGYGGANYETKRVQVTNLRFPIKYKRTAAYSFDHGLMVGVPVPLAPAPVPGESGTRIPLWVDIHGNLVDDVWDMVLRSVLHLIVFRPGTTASSIQRSHGDKLWAWEIEMVLQWMEDVGIAEIWDVGKEEDGIWKGGYRAAAWWYCAFLPEIAVWRAPMEAEGGNV</sequence>
<feature type="region of interest" description="Disordered" evidence="6">
    <location>
        <begin position="573"/>
        <end position="675"/>
    </location>
</feature>
<feature type="region of interest" description="Disordered" evidence="6">
    <location>
        <begin position="325"/>
        <end position="354"/>
    </location>
</feature>
<feature type="region of interest" description="Disordered" evidence="6">
    <location>
        <begin position="2059"/>
        <end position="2119"/>
    </location>
</feature>
<feature type="compositionally biased region" description="Basic and acidic residues" evidence="6">
    <location>
        <begin position="1058"/>
        <end position="1069"/>
    </location>
</feature>
<gene>
    <name evidence="9" type="ORF">CLAFUR5_02323</name>
</gene>
<evidence type="ECO:0000256" key="4">
    <source>
        <dbReference type="ARBA" id="ARBA00023163"/>
    </source>
</evidence>
<feature type="compositionally biased region" description="Polar residues" evidence="6">
    <location>
        <begin position="599"/>
        <end position="614"/>
    </location>
</feature>
<keyword evidence="3" id="KW-0238">DNA-binding</keyword>
<evidence type="ECO:0000256" key="3">
    <source>
        <dbReference type="ARBA" id="ARBA00023125"/>
    </source>
</evidence>
<dbReference type="EMBL" id="CP090164">
    <property type="protein sequence ID" value="UJO13706.1"/>
    <property type="molecule type" value="Genomic_DNA"/>
</dbReference>
<protein>
    <recommendedName>
        <fullName evidence="11">B-block binding subunit of TFIIIC domain-containing protein</fullName>
    </recommendedName>
</protein>
<evidence type="ECO:0000259" key="7">
    <source>
        <dbReference type="Pfam" id="PF04182"/>
    </source>
</evidence>
<dbReference type="Pfam" id="PF20222">
    <property type="entry name" value="DUF6581"/>
    <property type="match status" value="1"/>
</dbReference>
<evidence type="ECO:0000256" key="6">
    <source>
        <dbReference type="SAM" id="MobiDB-lite"/>
    </source>
</evidence>
<feature type="region of interest" description="Disordered" evidence="6">
    <location>
        <begin position="1831"/>
        <end position="1873"/>
    </location>
</feature>
<keyword evidence="10" id="KW-1185">Reference proteome</keyword>
<reference evidence="9" key="2">
    <citation type="journal article" date="2022" name="Microb. Genom.">
        <title>A chromosome-scale genome assembly of the tomato pathogen Cladosporium fulvum reveals a compartmentalized genome architecture and the presence of a dispensable chromosome.</title>
        <authorList>
            <person name="Zaccaron A.Z."/>
            <person name="Chen L.H."/>
            <person name="Samaras A."/>
            <person name="Stergiopoulos I."/>
        </authorList>
    </citation>
    <scope>NUCLEOTIDE SEQUENCE</scope>
    <source>
        <strain evidence="9">Race5_Kim</strain>
    </source>
</reference>
<feature type="compositionally biased region" description="Low complexity" evidence="6">
    <location>
        <begin position="983"/>
        <end position="992"/>
    </location>
</feature>
<feature type="compositionally biased region" description="Polar residues" evidence="6">
    <location>
        <begin position="1034"/>
        <end position="1049"/>
    </location>
</feature>
<feature type="compositionally biased region" description="Acidic residues" evidence="6">
    <location>
        <begin position="855"/>
        <end position="884"/>
    </location>
</feature>
<feature type="compositionally biased region" description="Basic residues" evidence="6">
    <location>
        <begin position="584"/>
        <end position="597"/>
    </location>
</feature>
<dbReference type="GO" id="GO:0003677">
    <property type="term" value="F:DNA binding"/>
    <property type="evidence" value="ECO:0007669"/>
    <property type="project" value="UniProtKB-KW"/>
</dbReference>
<feature type="compositionally biased region" description="Acidic residues" evidence="6">
    <location>
        <begin position="342"/>
        <end position="354"/>
    </location>
</feature>
<dbReference type="GO" id="GO:0005634">
    <property type="term" value="C:nucleus"/>
    <property type="evidence" value="ECO:0007669"/>
    <property type="project" value="UniProtKB-SubCell"/>
</dbReference>
<dbReference type="InterPro" id="IPR007309">
    <property type="entry name" value="TFIIIC_Bblock-bd"/>
</dbReference>
<evidence type="ECO:0000259" key="8">
    <source>
        <dbReference type="Pfam" id="PF20222"/>
    </source>
</evidence>
<feature type="compositionally biased region" description="Acidic residues" evidence="6">
    <location>
        <begin position="2093"/>
        <end position="2110"/>
    </location>
</feature>
<feature type="region of interest" description="Disordered" evidence="6">
    <location>
        <begin position="829"/>
        <end position="1182"/>
    </location>
</feature>
<feature type="compositionally biased region" description="Basic and acidic residues" evidence="6">
    <location>
        <begin position="2028"/>
        <end position="2041"/>
    </location>
</feature>
<feature type="compositionally biased region" description="Low complexity" evidence="6">
    <location>
        <begin position="1023"/>
        <end position="1033"/>
    </location>
</feature>
<feature type="compositionally biased region" description="Polar residues" evidence="6">
    <location>
        <begin position="1511"/>
        <end position="1523"/>
    </location>
</feature>
<keyword evidence="2" id="KW-0597">Phosphoprotein</keyword>
<organism evidence="9 10">
    <name type="scientific">Passalora fulva</name>
    <name type="common">Tomato leaf mold</name>
    <name type="synonym">Cladosporium fulvum</name>
    <dbReference type="NCBI Taxonomy" id="5499"/>
    <lineage>
        <taxon>Eukaryota</taxon>
        <taxon>Fungi</taxon>
        <taxon>Dikarya</taxon>
        <taxon>Ascomycota</taxon>
        <taxon>Pezizomycotina</taxon>
        <taxon>Dothideomycetes</taxon>
        <taxon>Dothideomycetidae</taxon>
        <taxon>Mycosphaerellales</taxon>
        <taxon>Mycosphaerellaceae</taxon>
        <taxon>Fulvia</taxon>
    </lineage>
</organism>
<dbReference type="GO" id="GO:0006384">
    <property type="term" value="P:transcription initiation at RNA polymerase III promoter"/>
    <property type="evidence" value="ECO:0007669"/>
    <property type="project" value="InterPro"/>
</dbReference>
<feature type="region of interest" description="Disordered" evidence="6">
    <location>
        <begin position="717"/>
        <end position="751"/>
    </location>
</feature>
<dbReference type="InterPro" id="IPR044210">
    <property type="entry name" value="Tfc3-like"/>
</dbReference>
<feature type="region of interest" description="Disordered" evidence="6">
    <location>
        <begin position="1702"/>
        <end position="1788"/>
    </location>
</feature>
<feature type="compositionally biased region" description="Basic and acidic residues" evidence="6">
    <location>
        <begin position="1006"/>
        <end position="1018"/>
    </location>
</feature>
<feature type="region of interest" description="Disordered" evidence="6">
    <location>
        <begin position="2025"/>
        <end position="2045"/>
    </location>
</feature>
<evidence type="ECO:0000313" key="10">
    <source>
        <dbReference type="Proteomes" id="UP000756132"/>
    </source>
</evidence>
<dbReference type="Proteomes" id="UP000756132">
    <property type="component" value="Chromosome 2"/>
</dbReference>
<evidence type="ECO:0000256" key="1">
    <source>
        <dbReference type="ARBA" id="ARBA00004123"/>
    </source>
</evidence>
<evidence type="ECO:0000256" key="2">
    <source>
        <dbReference type="ARBA" id="ARBA00022553"/>
    </source>
</evidence>